<dbReference type="InterPro" id="IPR003195">
    <property type="entry name" value="TFIID_TAF13"/>
</dbReference>
<comment type="subcellular location">
    <subcellularLocation>
        <location evidence="1">Nucleus</location>
    </subcellularLocation>
</comment>
<accession>A0A7D8Z205</accession>
<reference evidence="6 7" key="1">
    <citation type="journal article" date="2019" name="PLoS Genet.">
        <title>Convergent evolution of linked mating-type loci in basidiomycete fungi.</title>
        <authorList>
            <person name="Sun S."/>
            <person name="Coelho M.A."/>
            <person name="Heitman J."/>
            <person name="Nowrousian M."/>
        </authorList>
    </citation>
    <scope>NUCLEOTIDE SEQUENCE [LARGE SCALE GENOMIC DNA]</scope>
    <source>
        <strain evidence="6 7">CBS 4282</strain>
    </source>
</reference>
<dbReference type="EMBL" id="QKWK01000009">
    <property type="protein sequence ID" value="TXT07224.1"/>
    <property type="molecule type" value="Genomic_DNA"/>
</dbReference>
<evidence type="ECO:0000313" key="6">
    <source>
        <dbReference type="EMBL" id="TXT07224.1"/>
    </source>
</evidence>
<name>A0A7D8Z205_VANHU</name>
<dbReference type="Proteomes" id="UP000473826">
    <property type="component" value="Unassembled WGS sequence"/>
</dbReference>
<evidence type="ECO:0000256" key="5">
    <source>
        <dbReference type="SAM" id="MobiDB-lite"/>
    </source>
</evidence>
<evidence type="ECO:0000313" key="7">
    <source>
        <dbReference type="Proteomes" id="UP000473826"/>
    </source>
</evidence>
<dbReference type="Pfam" id="PF02269">
    <property type="entry name" value="TFIID-18kDa"/>
    <property type="match status" value="1"/>
</dbReference>
<dbReference type="GO" id="GO:0006366">
    <property type="term" value="P:transcription by RNA polymerase II"/>
    <property type="evidence" value="ECO:0007669"/>
    <property type="project" value="InterPro"/>
</dbReference>
<evidence type="ECO:0008006" key="8">
    <source>
        <dbReference type="Google" id="ProtNLM"/>
    </source>
</evidence>
<evidence type="ECO:0000256" key="4">
    <source>
        <dbReference type="ARBA" id="ARBA00023242"/>
    </source>
</evidence>
<keyword evidence="2" id="KW-0805">Transcription regulation</keyword>
<sequence>MRGEIARLMYAAGDVVDPDVDSVDYIEDLVIEFLADLCRPVPPIRANVNSARLAVPLSADIVRHRLATHSHLRKFLERWDHMAYMSADLQQSRRVAAPSHTDLIQTVGKQFLGLDGEQESDLNADGDVVKRRGRPPKNPEERKKPGPKKGWKKNLDPNAIPKKRAPQSRPYKKKDRPQSASMAPSPRKPA</sequence>
<dbReference type="InterPro" id="IPR009072">
    <property type="entry name" value="Histone-fold"/>
</dbReference>
<dbReference type="OrthoDB" id="10266074at2759"/>
<dbReference type="GO" id="GO:0046982">
    <property type="term" value="F:protein heterodimerization activity"/>
    <property type="evidence" value="ECO:0007669"/>
    <property type="project" value="InterPro"/>
</dbReference>
<feature type="compositionally biased region" description="Basic residues" evidence="5">
    <location>
        <begin position="161"/>
        <end position="175"/>
    </location>
</feature>
<protein>
    <recommendedName>
        <fullName evidence="8">Transcription initiation factor TFIID subunit 13</fullName>
    </recommendedName>
</protein>
<evidence type="ECO:0000256" key="3">
    <source>
        <dbReference type="ARBA" id="ARBA00023163"/>
    </source>
</evidence>
<evidence type="ECO:0000256" key="1">
    <source>
        <dbReference type="ARBA" id="ARBA00004123"/>
    </source>
</evidence>
<dbReference type="SUPFAM" id="SSF47113">
    <property type="entry name" value="Histone-fold"/>
    <property type="match status" value="1"/>
</dbReference>
<keyword evidence="3" id="KW-0804">Transcription</keyword>
<comment type="caution">
    <text evidence="6">The sequence shown here is derived from an EMBL/GenBank/DDBJ whole genome shotgun (WGS) entry which is preliminary data.</text>
</comment>
<feature type="region of interest" description="Disordered" evidence="5">
    <location>
        <begin position="115"/>
        <end position="190"/>
    </location>
</feature>
<keyword evidence="4" id="KW-0539">Nucleus</keyword>
<organism evidence="6 7">
    <name type="scientific">Vanrija humicola</name>
    <name type="common">Yeast</name>
    <name type="synonym">Cryptococcus humicola</name>
    <dbReference type="NCBI Taxonomy" id="5417"/>
    <lineage>
        <taxon>Eukaryota</taxon>
        <taxon>Fungi</taxon>
        <taxon>Dikarya</taxon>
        <taxon>Basidiomycota</taxon>
        <taxon>Agaricomycotina</taxon>
        <taxon>Tremellomycetes</taxon>
        <taxon>Trichosporonales</taxon>
        <taxon>Trichosporonaceae</taxon>
        <taxon>Vanrija</taxon>
    </lineage>
</organism>
<dbReference type="AlphaFoldDB" id="A0A7D8Z205"/>
<gene>
    <name evidence="6" type="ORF">VHUM_03394</name>
</gene>
<dbReference type="GO" id="GO:0005634">
    <property type="term" value="C:nucleus"/>
    <property type="evidence" value="ECO:0007669"/>
    <property type="project" value="UniProtKB-SubCell"/>
</dbReference>
<keyword evidence="7" id="KW-1185">Reference proteome</keyword>
<proteinExistence type="predicted"/>
<dbReference type="Gene3D" id="1.10.20.10">
    <property type="entry name" value="Histone, subunit A"/>
    <property type="match status" value="1"/>
</dbReference>
<evidence type="ECO:0000256" key="2">
    <source>
        <dbReference type="ARBA" id="ARBA00023015"/>
    </source>
</evidence>